<feature type="region of interest" description="Disordered" evidence="1">
    <location>
        <begin position="1"/>
        <end position="37"/>
    </location>
</feature>
<sequence>MSASSPAVEIRAGLADPESQAREPLRRDIRGDGADTERSQVSRRIHAFCKCTPCRVALNLLGLALVAAVLVYFVYVRRRLDCTIDYCQDVFLPSNAVSCQDAVCQRCSSDRAASADKSGAFCGLLCDVAHCRSKVLAARDTSCESSRLVCNDCEDGWEAELDRKTLEPTGNCSFACTDAQRQAGCAPRRCRTDGCDECVPGFSAHNSGCLKADTASKMSFYMYRAQSVQDYPPENCDLASAAGVMWYLHNEVVKLCPRHYNITRVIRYNVTVFNPPNVFSVRQGQFGHFVQFDYGKCTVPDCPTWWAQYGYAVGCQRQDVVRWKYEDSFWYSLPGRCPSQIWSNKSSECEEQELGGSCSAPNGTQTCTWHAEKAGEVTVNELSGISDLAAFCAAGNVEYDEKTDKGRGCSFWDDKFNASRNKERVLALQRHFVQKYQTALLPDPLCDGF</sequence>
<evidence type="ECO:0000256" key="2">
    <source>
        <dbReference type="SAM" id="Phobius"/>
    </source>
</evidence>
<proteinExistence type="predicted"/>
<feature type="transmembrane region" description="Helical" evidence="2">
    <location>
        <begin position="56"/>
        <end position="75"/>
    </location>
</feature>
<keyword evidence="2" id="KW-0472">Membrane</keyword>
<protein>
    <submittedName>
        <fullName evidence="3">Uncharacterized protein</fullName>
    </submittedName>
</protein>
<dbReference type="EMBL" id="CAXAMN010002681">
    <property type="protein sequence ID" value="CAK9000790.1"/>
    <property type="molecule type" value="Genomic_DNA"/>
</dbReference>
<keyword evidence="2" id="KW-1133">Transmembrane helix</keyword>
<keyword evidence="4" id="KW-1185">Reference proteome</keyword>
<feature type="compositionally biased region" description="Basic and acidic residues" evidence="1">
    <location>
        <begin position="19"/>
        <end position="37"/>
    </location>
</feature>
<gene>
    <name evidence="3" type="ORF">CCMP2556_LOCUS6209</name>
</gene>
<organism evidence="3 4">
    <name type="scientific">Durusdinium trenchii</name>
    <dbReference type="NCBI Taxonomy" id="1381693"/>
    <lineage>
        <taxon>Eukaryota</taxon>
        <taxon>Sar</taxon>
        <taxon>Alveolata</taxon>
        <taxon>Dinophyceae</taxon>
        <taxon>Suessiales</taxon>
        <taxon>Symbiodiniaceae</taxon>
        <taxon>Durusdinium</taxon>
    </lineage>
</organism>
<evidence type="ECO:0000313" key="3">
    <source>
        <dbReference type="EMBL" id="CAK9000790.1"/>
    </source>
</evidence>
<evidence type="ECO:0000256" key="1">
    <source>
        <dbReference type="SAM" id="MobiDB-lite"/>
    </source>
</evidence>
<evidence type="ECO:0000313" key="4">
    <source>
        <dbReference type="Proteomes" id="UP001642484"/>
    </source>
</evidence>
<comment type="caution">
    <text evidence="3">The sequence shown here is derived from an EMBL/GenBank/DDBJ whole genome shotgun (WGS) entry which is preliminary data.</text>
</comment>
<accession>A0ABP0IHF7</accession>
<name>A0ABP0IHF7_9DINO</name>
<keyword evidence="2" id="KW-0812">Transmembrane</keyword>
<reference evidence="3 4" key="1">
    <citation type="submission" date="2024-02" db="EMBL/GenBank/DDBJ databases">
        <authorList>
            <person name="Chen Y."/>
            <person name="Shah S."/>
            <person name="Dougan E. K."/>
            <person name="Thang M."/>
            <person name="Chan C."/>
        </authorList>
    </citation>
    <scope>NUCLEOTIDE SEQUENCE [LARGE SCALE GENOMIC DNA]</scope>
</reference>
<dbReference type="Proteomes" id="UP001642484">
    <property type="component" value="Unassembled WGS sequence"/>
</dbReference>